<dbReference type="Pfam" id="PF01963">
    <property type="entry name" value="TraB_PrgY_gumN"/>
    <property type="match status" value="1"/>
</dbReference>
<dbReference type="CDD" id="cd14789">
    <property type="entry name" value="Tiki"/>
    <property type="match status" value="1"/>
</dbReference>
<comment type="caution">
    <text evidence="1">The sequence shown here is derived from an EMBL/GenBank/DDBJ whole genome shotgun (WGS) entry which is preliminary data.</text>
</comment>
<dbReference type="OrthoDB" id="9798714at2"/>
<evidence type="ECO:0000313" key="1">
    <source>
        <dbReference type="EMBL" id="TLU92160.1"/>
    </source>
</evidence>
<dbReference type="AlphaFoldDB" id="A0A5R9KBF9"/>
<protein>
    <submittedName>
        <fullName evidence="1">TraB/GumN family protein</fullName>
    </submittedName>
</protein>
<evidence type="ECO:0000313" key="2">
    <source>
        <dbReference type="Proteomes" id="UP000309788"/>
    </source>
</evidence>
<reference evidence="1 2" key="1">
    <citation type="submission" date="2019-05" db="EMBL/GenBank/DDBJ databases">
        <authorList>
            <person name="Qu J.-H."/>
        </authorList>
    </citation>
    <scope>NUCLEOTIDE SEQUENCE [LARGE SCALE GENOMIC DNA]</scope>
    <source>
        <strain evidence="1 2">Z12</strain>
    </source>
</reference>
<dbReference type="Proteomes" id="UP000309788">
    <property type="component" value="Unassembled WGS sequence"/>
</dbReference>
<dbReference type="RefSeq" id="WP_138282269.1">
    <property type="nucleotide sequence ID" value="NZ_BMGE01000003.1"/>
</dbReference>
<proteinExistence type="predicted"/>
<gene>
    <name evidence="1" type="ORF">FEM55_15560</name>
</gene>
<dbReference type="EMBL" id="VCEI01000025">
    <property type="protein sequence ID" value="TLU92160.1"/>
    <property type="molecule type" value="Genomic_DNA"/>
</dbReference>
<keyword evidence="2" id="KW-1185">Reference proteome</keyword>
<sequence>MKLIFTFLCTWLFFGENLPFGNTPEKIRQSAENSSPKTLLWKVSKSGMPQPSYLLGINHVVSAEWLNDFPEIRSVIDSADVLMTEFYGDNDKAIFGNNKQADSVNRAGVKIRAVDLLTARQYATLDSFFVARVGEGITNNQDALEMNVWELSSAILMTLLSDKSKQGVTLPCMDRELYTGFKNKQKKVTALDAIENLEFGSKDKERGKEILSRFVEASKTGDYPGWNLSDTSYTAGRFLYDYKKMNLDYQLDKEDPESVSLIGSHTSRERNISWMPQIESGISQNRCLIAVGALHLWYKTGLISLLRAKGYQVEPVFIAKVNQP</sequence>
<dbReference type="InterPro" id="IPR002816">
    <property type="entry name" value="TraB/PrgY/GumN_fam"/>
</dbReference>
<accession>A0A5R9KBF9</accession>
<organism evidence="1 2">
    <name type="scientific">Dyadobacter sediminis</name>
    <dbReference type="NCBI Taxonomy" id="1493691"/>
    <lineage>
        <taxon>Bacteria</taxon>
        <taxon>Pseudomonadati</taxon>
        <taxon>Bacteroidota</taxon>
        <taxon>Cytophagia</taxon>
        <taxon>Cytophagales</taxon>
        <taxon>Spirosomataceae</taxon>
        <taxon>Dyadobacter</taxon>
    </lineage>
</organism>
<name>A0A5R9KBF9_9BACT</name>